<reference evidence="1" key="2">
    <citation type="journal article" date="2015" name="Fish Shellfish Immunol.">
        <title>Early steps in the European eel (Anguilla anguilla)-Vibrio vulnificus interaction in the gills: Role of the RtxA13 toxin.</title>
        <authorList>
            <person name="Callol A."/>
            <person name="Pajuelo D."/>
            <person name="Ebbesson L."/>
            <person name="Teles M."/>
            <person name="MacKenzie S."/>
            <person name="Amaro C."/>
        </authorList>
    </citation>
    <scope>NUCLEOTIDE SEQUENCE</scope>
</reference>
<proteinExistence type="predicted"/>
<name>A0A0E9QIB5_ANGAN</name>
<accession>A0A0E9QIB5</accession>
<organism evidence="1">
    <name type="scientific">Anguilla anguilla</name>
    <name type="common">European freshwater eel</name>
    <name type="synonym">Muraena anguilla</name>
    <dbReference type="NCBI Taxonomy" id="7936"/>
    <lineage>
        <taxon>Eukaryota</taxon>
        <taxon>Metazoa</taxon>
        <taxon>Chordata</taxon>
        <taxon>Craniata</taxon>
        <taxon>Vertebrata</taxon>
        <taxon>Euteleostomi</taxon>
        <taxon>Actinopterygii</taxon>
        <taxon>Neopterygii</taxon>
        <taxon>Teleostei</taxon>
        <taxon>Anguilliformes</taxon>
        <taxon>Anguillidae</taxon>
        <taxon>Anguilla</taxon>
    </lineage>
</organism>
<sequence>MFEQIKSLVQPFSELPVRSELEVNIHHRMSTP</sequence>
<dbReference type="EMBL" id="GBXM01092477">
    <property type="protein sequence ID" value="JAH16100.1"/>
    <property type="molecule type" value="Transcribed_RNA"/>
</dbReference>
<evidence type="ECO:0000313" key="1">
    <source>
        <dbReference type="EMBL" id="JAH16100.1"/>
    </source>
</evidence>
<reference evidence="1" key="1">
    <citation type="submission" date="2014-11" db="EMBL/GenBank/DDBJ databases">
        <authorList>
            <person name="Amaro Gonzalez C."/>
        </authorList>
    </citation>
    <scope>NUCLEOTIDE SEQUENCE</scope>
</reference>
<dbReference type="AlphaFoldDB" id="A0A0E9QIB5"/>
<protein>
    <submittedName>
        <fullName evidence="1">Uncharacterized protein</fullName>
    </submittedName>
</protein>